<evidence type="ECO:0000313" key="3">
    <source>
        <dbReference type="Proteomes" id="UP000566819"/>
    </source>
</evidence>
<feature type="compositionally biased region" description="Polar residues" evidence="1">
    <location>
        <begin position="660"/>
        <end position="673"/>
    </location>
</feature>
<feature type="compositionally biased region" description="Low complexity" evidence="1">
    <location>
        <begin position="463"/>
        <end position="486"/>
    </location>
</feature>
<feature type="compositionally biased region" description="Polar residues" evidence="1">
    <location>
        <begin position="487"/>
        <end position="507"/>
    </location>
</feature>
<feature type="compositionally biased region" description="Basic and acidic residues" evidence="1">
    <location>
        <begin position="596"/>
        <end position="618"/>
    </location>
</feature>
<gene>
    <name evidence="2" type="ORF">G7Y89_g15389</name>
</gene>
<feature type="compositionally biased region" description="Polar residues" evidence="1">
    <location>
        <begin position="312"/>
        <end position="329"/>
    </location>
</feature>
<feature type="region of interest" description="Disordered" evidence="1">
    <location>
        <begin position="390"/>
        <end position="510"/>
    </location>
</feature>
<feature type="region of interest" description="Disordered" evidence="1">
    <location>
        <begin position="573"/>
        <end position="621"/>
    </location>
</feature>
<dbReference type="AlphaFoldDB" id="A0A8H4QP05"/>
<keyword evidence="3" id="KW-1185">Reference proteome</keyword>
<feature type="compositionally biased region" description="Polar residues" evidence="1">
    <location>
        <begin position="391"/>
        <end position="401"/>
    </location>
</feature>
<accession>A0A8H4QP05</accession>
<protein>
    <submittedName>
        <fullName evidence="2">Uncharacterized protein</fullName>
    </submittedName>
</protein>
<proteinExistence type="predicted"/>
<feature type="compositionally biased region" description="Polar residues" evidence="1">
    <location>
        <begin position="451"/>
        <end position="462"/>
    </location>
</feature>
<feature type="region of interest" description="Disordered" evidence="1">
    <location>
        <begin position="640"/>
        <end position="682"/>
    </location>
</feature>
<comment type="caution">
    <text evidence="2">The sequence shown here is derived from an EMBL/GenBank/DDBJ whole genome shotgun (WGS) entry which is preliminary data.</text>
</comment>
<feature type="region of interest" description="Disordered" evidence="1">
    <location>
        <begin position="312"/>
        <end position="341"/>
    </location>
</feature>
<dbReference type="EMBL" id="JAAMPI010002377">
    <property type="protein sequence ID" value="KAF4614349.1"/>
    <property type="molecule type" value="Genomic_DNA"/>
</dbReference>
<reference evidence="2 3" key="1">
    <citation type="submission" date="2020-03" db="EMBL/GenBank/DDBJ databases">
        <title>Draft Genome Sequence of Cudoniella acicularis.</title>
        <authorList>
            <person name="Buettner E."/>
            <person name="Kellner H."/>
        </authorList>
    </citation>
    <scope>NUCLEOTIDE SEQUENCE [LARGE SCALE GENOMIC DNA]</scope>
    <source>
        <strain evidence="2 3">DSM 108380</strain>
    </source>
</reference>
<feature type="region of interest" description="Disordered" evidence="1">
    <location>
        <begin position="143"/>
        <end position="171"/>
    </location>
</feature>
<dbReference type="Proteomes" id="UP000566819">
    <property type="component" value="Unassembled WGS sequence"/>
</dbReference>
<feature type="compositionally biased region" description="Basic residues" evidence="1">
    <location>
        <begin position="647"/>
        <end position="659"/>
    </location>
</feature>
<sequence length="811" mass="88369">MVPVPSSTASDRLPGLDVPFSNLIRTLWQEQGCDEEWYISKYSDAPRDHPIRAAFRCLGPPPRTPRALAELAGAHFSSTSLVRSGESGAQGSRISLQALPSHSSPELTSQYSASLRRMWERGIDDEYFTNRYPTWPFNDPARAFIRSLGPPPAPRPEVGGDQTPSTSSEARIHNHAEISQRPPPTPPPDNFPGLNAEQSRAVRVRWREGFGDEWLANRHPPLQPDHPARVAIRSLGPPILVTSPFPGLTEHESFLTRWMWTNGYDEASLIHQQPTLPMDHPLRTARRSLGPPPIYWGQAPVRSERNGQTYSIFQVGNGQSGPATPQTPRSRPPIQNRPTATARGQIPQANLQSNSASAQPGQHVTFTNGSYGDNFTPIVMRDVHVPVHVNSAGSSQASDVRSANGRRSRDRHTLDKTRDVTTNTNIYNAPVHNHYCGHDSSQDTHRAFGGNKSSKNSQGKTHSSNSDDSDTPPTTLSSGESSSPSSATFGVTDATQSSHTEPPSSADSGEVCISTCERQSGSSKNEKSLDQSLCEPPFEKFLTFHSFEKLLNPYIPKKPLSYHVRALTLPDPSICAPQTRLTRSTGEQGALGKRKHNDEDAEKSREIVDSDLLQRTDSDVQNDSNFGAAIEVLALSKSLPSTTRAPPAKRRARLPKKTNSKSLASAGAATTSRTPKRRGRPPKYIITENNSMTAANISVSNTPLVSLRGGSGGPRTPPAERLFTLPPTPSLPAIAPLDYNGILDIATQGASSSLSYTLSIPPFIHRCLMCTLPMTVFPMNSFDPVDSYSKYGFEALAPPQTPTLLTAKLTF</sequence>
<name>A0A8H4QP05_9HELO</name>
<feature type="compositionally biased region" description="Basic and acidic residues" evidence="1">
    <location>
        <begin position="436"/>
        <end position="446"/>
    </location>
</feature>
<evidence type="ECO:0000256" key="1">
    <source>
        <dbReference type="SAM" id="MobiDB-lite"/>
    </source>
</evidence>
<organism evidence="2 3">
    <name type="scientific">Cudoniella acicularis</name>
    <dbReference type="NCBI Taxonomy" id="354080"/>
    <lineage>
        <taxon>Eukaryota</taxon>
        <taxon>Fungi</taxon>
        <taxon>Dikarya</taxon>
        <taxon>Ascomycota</taxon>
        <taxon>Pezizomycotina</taxon>
        <taxon>Leotiomycetes</taxon>
        <taxon>Helotiales</taxon>
        <taxon>Tricladiaceae</taxon>
        <taxon>Cudoniella</taxon>
    </lineage>
</organism>
<evidence type="ECO:0000313" key="2">
    <source>
        <dbReference type="EMBL" id="KAF4614349.1"/>
    </source>
</evidence>